<keyword evidence="2" id="KW-0946">Virion</keyword>
<evidence type="ECO:0000256" key="1">
    <source>
        <dbReference type="ARBA" id="ARBA00004328"/>
    </source>
</evidence>
<dbReference type="GO" id="GO:0044423">
    <property type="term" value="C:virion component"/>
    <property type="evidence" value="ECO:0007669"/>
    <property type="project" value="UniProtKB-KW"/>
</dbReference>
<reference evidence="4" key="1">
    <citation type="journal article" date="2014" name="Front. Microbiol.">
        <title>High frequency of phylogenetically diverse reductive dehalogenase-homologous genes in deep subseafloor sedimentary metagenomes.</title>
        <authorList>
            <person name="Kawai M."/>
            <person name="Futagami T."/>
            <person name="Toyoda A."/>
            <person name="Takaki Y."/>
            <person name="Nishi S."/>
            <person name="Hori S."/>
            <person name="Arai W."/>
            <person name="Tsubouchi T."/>
            <person name="Morono Y."/>
            <person name="Uchiyama I."/>
            <person name="Ito T."/>
            <person name="Fujiyama A."/>
            <person name="Inagaki F."/>
            <person name="Takami H."/>
        </authorList>
    </citation>
    <scope>NUCLEOTIDE SEQUENCE</scope>
    <source>
        <strain evidence="4">Expedition CK06-06</strain>
    </source>
</reference>
<dbReference type="Pfam" id="PF05065">
    <property type="entry name" value="Phage_capsid"/>
    <property type="match status" value="1"/>
</dbReference>
<protein>
    <recommendedName>
        <fullName evidence="3">Phage capsid-like C-terminal domain-containing protein</fullName>
    </recommendedName>
</protein>
<gene>
    <name evidence="4" type="ORF">S12H4_19567</name>
</gene>
<comment type="caution">
    <text evidence="4">The sequence shown here is derived from an EMBL/GenBank/DDBJ whole genome shotgun (WGS) entry which is preliminary data.</text>
</comment>
<feature type="non-terminal residue" evidence="4">
    <location>
        <position position="288"/>
    </location>
</feature>
<feature type="domain" description="Phage capsid-like C-terminal" evidence="3">
    <location>
        <begin position="116"/>
        <end position="284"/>
    </location>
</feature>
<name>X1SZS1_9ZZZZ</name>
<organism evidence="4">
    <name type="scientific">marine sediment metagenome</name>
    <dbReference type="NCBI Taxonomy" id="412755"/>
    <lineage>
        <taxon>unclassified sequences</taxon>
        <taxon>metagenomes</taxon>
        <taxon>ecological metagenomes</taxon>
    </lineage>
</organism>
<dbReference type="NCBIfam" id="TIGR01554">
    <property type="entry name" value="major_cap_HK97"/>
    <property type="match status" value="1"/>
</dbReference>
<evidence type="ECO:0000256" key="2">
    <source>
        <dbReference type="ARBA" id="ARBA00022844"/>
    </source>
</evidence>
<dbReference type="InterPro" id="IPR024455">
    <property type="entry name" value="Phage_capsid"/>
</dbReference>
<evidence type="ECO:0000259" key="3">
    <source>
        <dbReference type="Pfam" id="PF05065"/>
    </source>
</evidence>
<dbReference type="SUPFAM" id="SSF56563">
    <property type="entry name" value="Major capsid protein gp5"/>
    <property type="match status" value="1"/>
</dbReference>
<dbReference type="Gene3D" id="3.30.2400.10">
    <property type="entry name" value="Major capsid protein gp5"/>
    <property type="match status" value="1"/>
</dbReference>
<sequence length="288" mass="31675">MLVTELKALITEQVEKGFKDSLGNAFKDSDAYKKLMEKQPNKMFGTLEGDENDSLFNKNRAGLNKSYNQIFGNEKDATLSDGGFSSLDDYISAVKNMSISPDSRLKDMSEGVGSEGGFLLPAEFEKRVLDANLEDEIVRPRAMVYGLRKGRGNSLTIPATADTDHSSFEVAGIKSYWGGEADTKTKSQPTLRQVEMKVRELYCYTETSDLLLEDSFIPISDLVGKLFHQNLKWRFDNAFLNGTGGGQPKGILQSNACGEQSAESGQDSSTIVYENLCGMMGKLMPGSF</sequence>
<accession>X1SZS1</accession>
<proteinExistence type="predicted"/>
<dbReference type="InterPro" id="IPR054612">
    <property type="entry name" value="Phage_capsid-like_C"/>
</dbReference>
<dbReference type="AlphaFoldDB" id="X1SZS1"/>
<comment type="subcellular location">
    <subcellularLocation>
        <location evidence="1">Virion</location>
    </subcellularLocation>
</comment>
<dbReference type="EMBL" id="BARW01009799">
    <property type="protein sequence ID" value="GAI84636.1"/>
    <property type="molecule type" value="Genomic_DNA"/>
</dbReference>
<evidence type="ECO:0000313" key="4">
    <source>
        <dbReference type="EMBL" id="GAI84636.1"/>
    </source>
</evidence>